<dbReference type="SMART" id="SM01359">
    <property type="entry name" value="A2M_N_2"/>
    <property type="match status" value="1"/>
</dbReference>
<proteinExistence type="predicted"/>
<dbReference type="Gene3D" id="2.60.40.10">
    <property type="entry name" value="Immunoglobulins"/>
    <property type="match status" value="1"/>
</dbReference>
<dbReference type="STRING" id="51028.A0A0N4V9N2"/>
<feature type="domain" description="Alpha-2-macroglobulin bait region" evidence="6">
    <location>
        <begin position="458"/>
        <end position="579"/>
    </location>
</feature>
<keyword evidence="1" id="KW-0732">Signal</keyword>
<evidence type="ECO:0000259" key="6">
    <source>
        <dbReference type="SMART" id="SM01359"/>
    </source>
</evidence>
<dbReference type="GO" id="GO:0004866">
    <property type="term" value="F:endopeptidase inhibitor activity"/>
    <property type="evidence" value="ECO:0007669"/>
    <property type="project" value="InterPro"/>
</dbReference>
<comment type="function">
    <text evidence="3">Binds covalently through a thioester bond to the pathogen surface resulting in pathogen clearance.</text>
</comment>
<dbReference type="AlphaFoldDB" id="A0A0N4V9N2"/>
<reference evidence="7 8" key="2">
    <citation type="submission" date="2018-10" db="EMBL/GenBank/DDBJ databases">
        <authorList>
            <consortium name="Pathogen Informatics"/>
        </authorList>
    </citation>
    <scope>NUCLEOTIDE SEQUENCE [LARGE SCALE GENOMIC DNA]</scope>
</reference>
<dbReference type="Gene3D" id="2.60.40.2950">
    <property type="match status" value="1"/>
</dbReference>
<evidence type="ECO:0000256" key="1">
    <source>
        <dbReference type="ARBA" id="ARBA00022729"/>
    </source>
</evidence>
<dbReference type="InterPro" id="IPR002890">
    <property type="entry name" value="MG2"/>
</dbReference>
<gene>
    <name evidence="7" type="ORF">EVEC_LOCUS6671</name>
</gene>
<dbReference type="InterPro" id="IPR050473">
    <property type="entry name" value="A2M/Complement_sys"/>
</dbReference>
<dbReference type="FunFam" id="2.60.40.1930:FF:000001">
    <property type="entry name" value="CD109 isoform 3"/>
    <property type="match status" value="1"/>
</dbReference>
<dbReference type="Proteomes" id="UP000274131">
    <property type="component" value="Unassembled WGS sequence"/>
</dbReference>
<sequence>MVVAPKVVRPGLPYAVSVNILNSTETEHIVRVEIRNAQNDTIGAKVVNNVKTGVPVTVTIEELPVEVLVNGLYKVFVRAETVGSEVLFEKSGEILFDSKSSSVFVQTDKAVYKPGSKVHYRVIVVSPDLTPKTDTISVKVLDPNQNIITQQVDKPLVKVYVVKGIYTDELELAAEPPLGDWTISVVTSKKAKVEKMFTVEKYVLPKFEVNVKPPSFITRNDDLSVVIEAKYTYGKGVAGKAKVTLFKPWYNFRPPMLPPDPQPLTYIPDSTIERTVKLNSMGEATVVFSNEEIKKYNFINEYTGSGALNILATVSEELTEIQRNGTAEVLAYPHDVHLNIEKLGYTFKPGMNYNFVITLKRMDDTPVKATVPKRIQVTSIFMYKDNSSERYWRDERTVRIVELDSQGSVVYSVQPPANAVRLALEVSYDRLGADNFTENAIYDKVFVEASKSPSQTFIQLISDYEGPIDAGKTVSFTLKATKTLETITYQVIARGSVVLSETTKVDGDLSTISFTASSQMAPKARLVVYSIVQPNNEIIVSISMDRNQVEPGEKVKLTVKADPDSSVGLLAVDQSVLLLKSGNDITKEMVERDIEQYSTDARHVWESPALPYRRRRSFWYNWMRLDGQDAASTFENAGLLVLTDAYLYDMREEQPRVFFATQYNSFAVDDYRKAGAGFGAVAANTNRIRVRTKFQETWIWLNELTKKKEFVDLWFDLNEENFLPSLITNSKGTVPEICEPRLREKLWYVTQACSVIRAVAFSLAYHQFPLQTAWKLQVLLLRPPDKT</sequence>
<dbReference type="WBParaSite" id="EVEC_0000715001-mRNA-1">
    <property type="protein sequence ID" value="EVEC_0000715001-mRNA-1"/>
    <property type="gene ID" value="EVEC_0000715001"/>
</dbReference>
<dbReference type="EMBL" id="UXUI01008602">
    <property type="protein sequence ID" value="VDD91920.1"/>
    <property type="molecule type" value="Genomic_DNA"/>
</dbReference>
<dbReference type="InterPro" id="IPR041555">
    <property type="entry name" value="MG3"/>
</dbReference>
<accession>A0A0N4V9N2</accession>
<dbReference type="Gene3D" id="2.60.40.1930">
    <property type="match status" value="2"/>
</dbReference>
<dbReference type="PANTHER" id="PTHR11412:SF175">
    <property type="entry name" value="TEP (THIOLESTER CONTAINING PROTEIN)"/>
    <property type="match status" value="1"/>
</dbReference>
<comment type="subunit">
    <text evidence="4">Heterodimer of a TEP1-N chain and an TEP1-C chain non-covalently linked. Forms a complex composed of TEP1-N and TEP1-C heterodimer, LRIM1 and APL1C; the interaction stabilizes TEP1-N and TEP1-C heterodimer, prevents its binding to tissues while circulating in the hemolymph and protects the thioester bond from hydrolysis. Mature TEP1 and to a lesser extent full-length TEP1 interact with SPCLIP1; the interaction is induced by microbial infection.</text>
</comment>
<dbReference type="Pfam" id="PF17791">
    <property type="entry name" value="MG3"/>
    <property type="match status" value="1"/>
</dbReference>
<name>A0A0N4V9N2_ENTVE</name>
<dbReference type="Gene3D" id="2.60.40.1940">
    <property type="match status" value="1"/>
</dbReference>
<dbReference type="PANTHER" id="PTHR11412">
    <property type="entry name" value="MACROGLOBULIN / COMPLEMENT"/>
    <property type="match status" value="1"/>
</dbReference>
<dbReference type="Pfam" id="PF07703">
    <property type="entry name" value="A2M_BRD"/>
    <property type="match status" value="1"/>
</dbReference>
<evidence type="ECO:0000256" key="2">
    <source>
        <dbReference type="ARBA" id="ARBA00023180"/>
    </source>
</evidence>
<dbReference type="Pfam" id="PF01835">
    <property type="entry name" value="MG2"/>
    <property type="match status" value="1"/>
</dbReference>
<evidence type="ECO:0000256" key="3">
    <source>
        <dbReference type="ARBA" id="ARBA00057615"/>
    </source>
</evidence>
<keyword evidence="8" id="KW-1185">Reference proteome</keyword>
<evidence type="ECO:0000313" key="9">
    <source>
        <dbReference type="WBParaSite" id="EVEC_0000715001-mRNA-1"/>
    </source>
</evidence>
<evidence type="ECO:0000313" key="7">
    <source>
        <dbReference type="EMBL" id="VDD91920.1"/>
    </source>
</evidence>
<protein>
    <recommendedName>
        <fullName evidence="5">TEP1-F</fullName>
    </recommendedName>
</protein>
<dbReference type="OrthoDB" id="9998011at2759"/>
<reference evidence="9" key="1">
    <citation type="submission" date="2017-02" db="UniProtKB">
        <authorList>
            <consortium name="WormBaseParasite"/>
        </authorList>
    </citation>
    <scope>IDENTIFICATION</scope>
</reference>
<keyword evidence="2" id="KW-0325">Glycoprotein</keyword>
<evidence type="ECO:0000313" key="8">
    <source>
        <dbReference type="Proteomes" id="UP000274131"/>
    </source>
</evidence>
<dbReference type="InterPro" id="IPR013783">
    <property type="entry name" value="Ig-like_fold"/>
</dbReference>
<evidence type="ECO:0000256" key="5">
    <source>
        <dbReference type="ARBA" id="ARBA00078071"/>
    </source>
</evidence>
<dbReference type="InterPro" id="IPR011625">
    <property type="entry name" value="A2M_N_BRD"/>
</dbReference>
<organism evidence="9">
    <name type="scientific">Enterobius vermicularis</name>
    <name type="common">Human pinworm</name>
    <dbReference type="NCBI Taxonomy" id="51028"/>
    <lineage>
        <taxon>Eukaryota</taxon>
        <taxon>Metazoa</taxon>
        <taxon>Ecdysozoa</taxon>
        <taxon>Nematoda</taxon>
        <taxon>Chromadorea</taxon>
        <taxon>Rhabditida</taxon>
        <taxon>Spirurina</taxon>
        <taxon>Oxyuridomorpha</taxon>
        <taxon>Oxyuroidea</taxon>
        <taxon>Oxyuridae</taxon>
        <taxon>Enterobius</taxon>
    </lineage>
</organism>
<evidence type="ECO:0000256" key="4">
    <source>
        <dbReference type="ARBA" id="ARBA00063781"/>
    </source>
</evidence>